<evidence type="ECO:0000313" key="2">
    <source>
        <dbReference type="Proteomes" id="UP000467385"/>
    </source>
</evidence>
<dbReference type="OrthoDB" id="4614415at2"/>
<accession>A0A1X1TDE5</accession>
<sequence length="299" mass="33515">MLAFLTTLRHPHNSADYGQVEALLQDTLASLTQQTSDDYLVIIVGVQRPAFPLPERVVFVEVDFPPPSTHQGPQTGPAPVIWDKGTKMAIALIAARVYGPEYVMPVDADDFVHRELAAFVNARPGHAGWVITRGWKYSRTRNSYRLRRNFYRYCGTSFIIPFDAYDVPPELTVAATQQEIADAFGERLENVLEHGYAFDWWKSHGRTLEPVPFPAAVYHVGTGENHSGNPLAGPALPYRSHLYRDFALRPSRSRASTVWAALGPAALKPDLRFQRPGFMQPKSYLENFKPPTNPTVPSQ</sequence>
<organism evidence="1 2">
    <name type="scientific">Mycobacterium conspicuum</name>
    <dbReference type="NCBI Taxonomy" id="44010"/>
    <lineage>
        <taxon>Bacteria</taxon>
        <taxon>Bacillati</taxon>
        <taxon>Actinomycetota</taxon>
        <taxon>Actinomycetes</taxon>
        <taxon>Mycobacteriales</taxon>
        <taxon>Mycobacteriaceae</taxon>
        <taxon>Mycobacterium</taxon>
    </lineage>
</organism>
<dbReference type="InterPro" id="IPR029044">
    <property type="entry name" value="Nucleotide-diphossugar_trans"/>
</dbReference>
<keyword evidence="2" id="KW-1185">Reference proteome</keyword>
<proteinExistence type="predicted"/>
<dbReference type="RefSeq" id="WP_085232785.1">
    <property type="nucleotide sequence ID" value="NZ_AP022613.1"/>
</dbReference>
<dbReference type="STRING" id="44010.AWC00_11545"/>
<gene>
    <name evidence="1" type="ORF">MCNS_22080</name>
</gene>
<dbReference type="EMBL" id="AP022613">
    <property type="protein sequence ID" value="BBZ39145.1"/>
    <property type="molecule type" value="Genomic_DNA"/>
</dbReference>
<name>A0A1X1TDE5_9MYCO</name>
<dbReference type="Proteomes" id="UP000467385">
    <property type="component" value="Chromosome"/>
</dbReference>
<evidence type="ECO:0000313" key="1">
    <source>
        <dbReference type="EMBL" id="BBZ39145.1"/>
    </source>
</evidence>
<protein>
    <submittedName>
        <fullName evidence="1">Uncharacterized protein</fullName>
    </submittedName>
</protein>
<dbReference type="SUPFAM" id="SSF53448">
    <property type="entry name" value="Nucleotide-diphospho-sugar transferases"/>
    <property type="match status" value="1"/>
</dbReference>
<reference evidence="1 2" key="1">
    <citation type="journal article" date="2019" name="Emerg. Microbes Infect.">
        <title>Comprehensive subspecies identification of 175 nontuberculous mycobacteria species based on 7547 genomic profiles.</title>
        <authorList>
            <person name="Matsumoto Y."/>
            <person name="Kinjo T."/>
            <person name="Motooka D."/>
            <person name="Nabeya D."/>
            <person name="Jung N."/>
            <person name="Uechi K."/>
            <person name="Horii T."/>
            <person name="Iida T."/>
            <person name="Fujita J."/>
            <person name="Nakamura S."/>
        </authorList>
    </citation>
    <scope>NUCLEOTIDE SEQUENCE [LARGE SCALE GENOMIC DNA]</scope>
    <source>
        <strain evidence="1 2">JCM 14738</strain>
    </source>
</reference>
<dbReference type="AlphaFoldDB" id="A0A1X1TDE5"/>